<organism evidence="12 13">
    <name type="scientific">Candidatus Colwellbacteria bacterium RIFCSPLOWO2_12_FULL_43_11</name>
    <dbReference type="NCBI Taxonomy" id="1797693"/>
    <lineage>
        <taxon>Bacteria</taxon>
        <taxon>Candidatus Colwelliibacteriota</taxon>
    </lineage>
</organism>
<dbReference type="InterPro" id="IPR002300">
    <property type="entry name" value="aa-tRNA-synth_Ia"/>
</dbReference>
<dbReference type="GO" id="GO:0005524">
    <property type="term" value="F:ATP binding"/>
    <property type="evidence" value="ECO:0007669"/>
    <property type="project" value="UniProtKB-KW"/>
</dbReference>
<evidence type="ECO:0000256" key="7">
    <source>
        <dbReference type="ARBA" id="ARBA00023146"/>
    </source>
</evidence>
<feature type="domain" description="Aminoacyl-tRNA synthetase class Ia" evidence="9">
    <location>
        <begin position="155"/>
        <end position="361"/>
    </location>
</feature>
<dbReference type="GO" id="GO:0006429">
    <property type="term" value="P:leucyl-tRNA aminoacylation"/>
    <property type="evidence" value="ECO:0007669"/>
    <property type="project" value="InterPro"/>
</dbReference>
<dbReference type="EMBL" id="MHJB01000041">
    <property type="protein sequence ID" value="OGY60557.1"/>
    <property type="molecule type" value="Genomic_DNA"/>
</dbReference>
<dbReference type="InterPro" id="IPR009008">
    <property type="entry name" value="Val/Leu/Ile-tRNA-synth_edit"/>
</dbReference>
<evidence type="ECO:0000256" key="6">
    <source>
        <dbReference type="ARBA" id="ARBA00022917"/>
    </source>
</evidence>
<dbReference type="SUPFAM" id="SSF47323">
    <property type="entry name" value="Anticodon-binding domain of a subclass of class I aminoacyl-tRNA synthetases"/>
    <property type="match status" value="1"/>
</dbReference>
<dbReference type="GO" id="GO:0004823">
    <property type="term" value="F:leucine-tRNA ligase activity"/>
    <property type="evidence" value="ECO:0007669"/>
    <property type="project" value="UniProtKB-EC"/>
</dbReference>
<dbReference type="PANTHER" id="PTHR43740:SF2">
    <property type="entry name" value="LEUCINE--TRNA LIGASE, MITOCHONDRIAL"/>
    <property type="match status" value="1"/>
</dbReference>
<dbReference type="Gene3D" id="1.10.730.10">
    <property type="entry name" value="Isoleucyl-tRNA Synthetase, Domain 1"/>
    <property type="match status" value="1"/>
</dbReference>
<dbReference type="InterPro" id="IPR002302">
    <property type="entry name" value="Leu-tRNA-ligase"/>
</dbReference>
<dbReference type="AlphaFoldDB" id="A0A1G1ZAA5"/>
<feature type="domain" description="Leucyl-tRNA synthetase editing" evidence="11">
    <location>
        <begin position="1"/>
        <end position="143"/>
    </location>
</feature>
<dbReference type="InterPro" id="IPR009080">
    <property type="entry name" value="tRNAsynth_Ia_anticodon-bd"/>
</dbReference>
<evidence type="ECO:0000259" key="11">
    <source>
        <dbReference type="Pfam" id="PF13603"/>
    </source>
</evidence>
<dbReference type="FunFam" id="1.10.730.10:FF:000002">
    <property type="entry name" value="Leucine--tRNA ligase"/>
    <property type="match status" value="1"/>
</dbReference>
<dbReference type="SUPFAM" id="SSF52374">
    <property type="entry name" value="Nucleotidylyl transferase"/>
    <property type="match status" value="1"/>
</dbReference>
<protein>
    <recommendedName>
        <fullName evidence="2">leucine--tRNA ligase</fullName>
        <ecNumber evidence="2">6.1.1.4</ecNumber>
    </recommendedName>
</protein>
<evidence type="ECO:0000259" key="10">
    <source>
        <dbReference type="Pfam" id="PF08264"/>
    </source>
</evidence>
<keyword evidence="4" id="KW-0547">Nucleotide-binding</keyword>
<dbReference type="Pfam" id="PF08264">
    <property type="entry name" value="Anticodon_1"/>
    <property type="match status" value="1"/>
</dbReference>
<accession>A0A1G1ZAA5</accession>
<reference evidence="12 13" key="1">
    <citation type="journal article" date="2016" name="Nat. Commun.">
        <title>Thousands of microbial genomes shed light on interconnected biogeochemical processes in an aquifer system.</title>
        <authorList>
            <person name="Anantharaman K."/>
            <person name="Brown C.T."/>
            <person name="Hug L.A."/>
            <person name="Sharon I."/>
            <person name="Castelle C.J."/>
            <person name="Probst A.J."/>
            <person name="Thomas B.C."/>
            <person name="Singh A."/>
            <person name="Wilkins M.J."/>
            <person name="Karaoz U."/>
            <person name="Brodie E.L."/>
            <person name="Williams K.H."/>
            <person name="Hubbard S.S."/>
            <person name="Banfield J.F."/>
        </authorList>
    </citation>
    <scope>NUCLEOTIDE SEQUENCE [LARGE SCALE GENOMIC DNA]</scope>
</reference>
<evidence type="ECO:0000256" key="4">
    <source>
        <dbReference type="ARBA" id="ARBA00022741"/>
    </source>
</evidence>
<comment type="similarity">
    <text evidence="1">Belongs to the class-I aminoacyl-tRNA synthetase family.</text>
</comment>
<gene>
    <name evidence="12" type="ORF">A3F99_00450</name>
</gene>
<evidence type="ECO:0000259" key="9">
    <source>
        <dbReference type="Pfam" id="PF00133"/>
    </source>
</evidence>
<evidence type="ECO:0000313" key="13">
    <source>
        <dbReference type="Proteomes" id="UP000176571"/>
    </source>
</evidence>
<dbReference type="STRING" id="1797693.A3F99_00450"/>
<evidence type="ECO:0000256" key="2">
    <source>
        <dbReference type="ARBA" id="ARBA00013164"/>
    </source>
</evidence>
<dbReference type="InterPro" id="IPR025709">
    <property type="entry name" value="Leu_tRNA-synth_edit"/>
</dbReference>
<dbReference type="SUPFAM" id="SSF50677">
    <property type="entry name" value="ValRS/IleRS/LeuRS editing domain"/>
    <property type="match status" value="1"/>
</dbReference>
<dbReference type="Pfam" id="PF00133">
    <property type="entry name" value="tRNA-synt_1"/>
    <property type="match status" value="1"/>
</dbReference>
<keyword evidence="7" id="KW-0030">Aminoacyl-tRNA synthetase</keyword>
<dbReference type="PANTHER" id="PTHR43740">
    <property type="entry name" value="LEUCYL-TRNA SYNTHETASE"/>
    <property type="match status" value="1"/>
</dbReference>
<comment type="caution">
    <text evidence="12">The sequence shown here is derived from an EMBL/GenBank/DDBJ whole genome shotgun (WGS) entry which is preliminary data.</text>
</comment>
<dbReference type="Pfam" id="PF13603">
    <property type="entry name" value="tRNA-synt_1_2"/>
    <property type="match status" value="1"/>
</dbReference>
<dbReference type="GO" id="GO:0002161">
    <property type="term" value="F:aminoacyl-tRNA deacylase activity"/>
    <property type="evidence" value="ECO:0007669"/>
    <property type="project" value="InterPro"/>
</dbReference>
<evidence type="ECO:0000256" key="3">
    <source>
        <dbReference type="ARBA" id="ARBA00022598"/>
    </source>
</evidence>
<dbReference type="Gene3D" id="3.40.50.620">
    <property type="entry name" value="HUPs"/>
    <property type="match status" value="1"/>
</dbReference>
<proteinExistence type="inferred from homology"/>
<keyword evidence="3" id="KW-0436">Ligase</keyword>
<keyword evidence="6" id="KW-0648">Protein biosynthesis</keyword>
<feature type="domain" description="Methionyl/Valyl/Leucyl/Isoleucyl-tRNA synthetase anticodon-binding" evidence="10">
    <location>
        <begin position="403"/>
        <end position="515"/>
    </location>
</feature>
<dbReference type="GO" id="GO:0005829">
    <property type="term" value="C:cytosol"/>
    <property type="evidence" value="ECO:0007669"/>
    <property type="project" value="TreeGrafter"/>
</dbReference>
<dbReference type="Proteomes" id="UP000176571">
    <property type="component" value="Unassembled WGS sequence"/>
</dbReference>
<feature type="non-terminal residue" evidence="12">
    <location>
        <position position="1"/>
    </location>
</feature>
<evidence type="ECO:0000256" key="8">
    <source>
        <dbReference type="ARBA" id="ARBA00047469"/>
    </source>
</evidence>
<sequence length="555" mass="62852">TFMVISPELAKSWIDTGWQTSDEVKKYIKKVLAERGTHDHEAEPIKTGIDSGIKAVNPVNNEHIPVWVSDYVLAGYGTGAIMAVPAHDSRDFEFAKKFNLPIRQVIMETGKETNLPYEEKGTLVNSGKSNGMSSGEAKDELTKLAHGEKKIQYRLRDWLISRQRYWGPPIPMIFCEECKSENKGERKEMPGWYTVPEKQLPVKLPYVKDFRPTGSDKSPLASVEKFYKVRCPGCKSWARRETDVSDTFLDSAWYYLRYPSTRSARSGQAPWDPVITKKWFPVDVYIGGAEHSVLHLLYVRFLAMVFKDLKLVHFEEPFPKFRAHGLIIKDGAKMSKSKGNVINPDDYIKNFGADALRMYLMFLGPFEDGGDFSDTGIRGVIRFLNRVWDIGKDKKFGVKKDSILEKALHRAIKKLTDGIDNLGYNTSIATLMSLLNEFEKKPYSVTKEQFTSFLKLLAPFAPHITEELWAALGGKGSIHKALWPKYNPKLSRENAFELLIQVNGKLRAKVTVDSGITEAQAKEVALSNEAVKRYLSKSGLKKIIFVPNRLINLVG</sequence>
<dbReference type="EC" id="6.1.1.4" evidence="2"/>
<dbReference type="InterPro" id="IPR013155">
    <property type="entry name" value="M/V/L/I-tRNA-synth_anticd-bd"/>
</dbReference>
<evidence type="ECO:0000256" key="1">
    <source>
        <dbReference type="ARBA" id="ARBA00005594"/>
    </source>
</evidence>
<name>A0A1G1ZAA5_9BACT</name>
<keyword evidence="5" id="KW-0067">ATP-binding</keyword>
<dbReference type="CDD" id="cd07958">
    <property type="entry name" value="Anticodon_Ia_Leu_BEm"/>
    <property type="match status" value="1"/>
</dbReference>
<comment type="catalytic activity">
    <reaction evidence="8">
        <text>tRNA(Leu) + L-leucine + ATP = L-leucyl-tRNA(Leu) + AMP + diphosphate</text>
        <dbReference type="Rhea" id="RHEA:11688"/>
        <dbReference type="Rhea" id="RHEA-COMP:9613"/>
        <dbReference type="Rhea" id="RHEA-COMP:9622"/>
        <dbReference type="ChEBI" id="CHEBI:30616"/>
        <dbReference type="ChEBI" id="CHEBI:33019"/>
        <dbReference type="ChEBI" id="CHEBI:57427"/>
        <dbReference type="ChEBI" id="CHEBI:78442"/>
        <dbReference type="ChEBI" id="CHEBI:78494"/>
        <dbReference type="ChEBI" id="CHEBI:456215"/>
        <dbReference type="EC" id="6.1.1.4"/>
    </reaction>
</comment>
<evidence type="ECO:0000313" key="12">
    <source>
        <dbReference type="EMBL" id="OGY60557.1"/>
    </source>
</evidence>
<evidence type="ECO:0000256" key="5">
    <source>
        <dbReference type="ARBA" id="ARBA00022840"/>
    </source>
</evidence>
<dbReference type="InterPro" id="IPR014729">
    <property type="entry name" value="Rossmann-like_a/b/a_fold"/>
</dbReference>